<feature type="transmembrane region" description="Helical" evidence="6">
    <location>
        <begin position="164"/>
        <end position="183"/>
    </location>
</feature>
<name>K2Q0T8_9FLAO</name>
<feature type="transmembrane region" description="Helical" evidence="6">
    <location>
        <begin position="92"/>
        <end position="108"/>
    </location>
</feature>
<evidence type="ECO:0000256" key="3">
    <source>
        <dbReference type="ARBA" id="ARBA00022989"/>
    </source>
</evidence>
<feature type="transmembrane region" description="Helical" evidence="6">
    <location>
        <begin position="9"/>
        <end position="30"/>
    </location>
</feature>
<dbReference type="GO" id="GO:0016020">
    <property type="term" value="C:membrane"/>
    <property type="evidence" value="ECO:0007669"/>
    <property type="project" value="UniProtKB-SubCell"/>
</dbReference>
<dbReference type="PANTHER" id="PTHR43731:SF9">
    <property type="entry name" value="SLR1461 PROTEIN"/>
    <property type="match status" value="1"/>
</dbReference>
<dbReference type="PATRIC" id="fig|555500.3.peg.2525"/>
<dbReference type="Gene3D" id="1.20.1540.10">
    <property type="entry name" value="Rhomboid-like"/>
    <property type="match status" value="1"/>
</dbReference>
<evidence type="ECO:0000313" key="8">
    <source>
        <dbReference type="EMBL" id="EKF54511.1"/>
    </source>
</evidence>
<dbReference type="RefSeq" id="WP_008992293.1">
    <property type="nucleotide sequence ID" value="NZ_AMSG01000020.1"/>
</dbReference>
<feature type="transmembrane region" description="Helical" evidence="6">
    <location>
        <begin position="67"/>
        <end position="85"/>
    </location>
</feature>
<dbReference type="AlphaFoldDB" id="K2Q0T8"/>
<dbReference type="Proteomes" id="UP000007364">
    <property type="component" value="Unassembled WGS sequence"/>
</dbReference>
<evidence type="ECO:0000256" key="1">
    <source>
        <dbReference type="ARBA" id="ARBA00004141"/>
    </source>
</evidence>
<proteinExistence type="predicted"/>
<keyword evidence="2 6" id="KW-0812">Transmembrane</keyword>
<dbReference type="PANTHER" id="PTHR43731">
    <property type="entry name" value="RHOMBOID PROTEASE"/>
    <property type="match status" value="1"/>
</dbReference>
<organism evidence="8 9">
    <name type="scientific">Galbibacter marinus</name>
    <dbReference type="NCBI Taxonomy" id="555500"/>
    <lineage>
        <taxon>Bacteria</taxon>
        <taxon>Pseudomonadati</taxon>
        <taxon>Bacteroidota</taxon>
        <taxon>Flavobacteriia</taxon>
        <taxon>Flavobacteriales</taxon>
        <taxon>Flavobacteriaceae</taxon>
        <taxon>Galbibacter</taxon>
    </lineage>
</organism>
<accession>K2Q0T8</accession>
<feature type="region of interest" description="Disordered" evidence="5">
    <location>
        <begin position="229"/>
        <end position="250"/>
    </location>
</feature>
<evidence type="ECO:0000313" key="9">
    <source>
        <dbReference type="Proteomes" id="UP000007364"/>
    </source>
</evidence>
<feature type="transmembrane region" description="Helical" evidence="6">
    <location>
        <begin position="114"/>
        <end position="132"/>
    </location>
</feature>
<dbReference type="eggNOG" id="COG0705">
    <property type="taxonomic scope" value="Bacteria"/>
</dbReference>
<comment type="caution">
    <text evidence="8">The sequence shown here is derived from an EMBL/GenBank/DDBJ whole genome shotgun (WGS) entry which is preliminary data.</text>
</comment>
<dbReference type="InterPro" id="IPR035952">
    <property type="entry name" value="Rhomboid-like_sf"/>
</dbReference>
<evidence type="ECO:0000256" key="2">
    <source>
        <dbReference type="ARBA" id="ARBA00022692"/>
    </source>
</evidence>
<reference evidence="8 9" key="1">
    <citation type="journal article" date="2012" name="J. Bacteriol.">
        <title>Genome Sequence of Galbibacter marinum Type Strain ck-I2-15.</title>
        <authorList>
            <person name="Lai Q."/>
            <person name="Li C."/>
            <person name="Shao Z."/>
        </authorList>
    </citation>
    <scope>NUCLEOTIDE SEQUENCE [LARGE SCALE GENOMIC DNA]</scope>
    <source>
        <strain evidence="9">ck-I2-15</strain>
    </source>
</reference>
<dbReference type="EMBL" id="AMSG01000020">
    <property type="protein sequence ID" value="EKF54511.1"/>
    <property type="molecule type" value="Genomic_DNA"/>
</dbReference>
<dbReference type="OrthoDB" id="465874at2"/>
<evidence type="ECO:0000256" key="5">
    <source>
        <dbReference type="SAM" id="MobiDB-lite"/>
    </source>
</evidence>
<comment type="subcellular location">
    <subcellularLocation>
        <location evidence="1">Membrane</location>
        <topology evidence="1">Multi-pass membrane protein</topology>
    </subcellularLocation>
</comment>
<dbReference type="GO" id="GO:0004252">
    <property type="term" value="F:serine-type endopeptidase activity"/>
    <property type="evidence" value="ECO:0007669"/>
    <property type="project" value="InterPro"/>
</dbReference>
<keyword evidence="9" id="KW-1185">Reference proteome</keyword>
<dbReference type="SUPFAM" id="SSF144091">
    <property type="entry name" value="Rhomboid-like"/>
    <property type="match status" value="1"/>
</dbReference>
<protein>
    <submittedName>
        <fullName evidence="8">Rhomboid family protein</fullName>
    </submittedName>
</protein>
<keyword evidence="4 6" id="KW-0472">Membrane</keyword>
<feature type="domain" description="Peptidase S54 rhomboid" evidence="7">
    <location>
        <begin position="54"/>
        <end position="184"/>
    </location>
</feature>
<feature type="transmembrane region" description="Helical" evidence="6">
    <location>
        <begin position="139"/>
        <end position="158"/>
    </location>
</feature>
<gene>
    <name evidence="8" type="ORF">I215_12273</name>
</gene>
<sequence length="267" mass="31246">MDRYEPFKLSLNVLIFPMLFGILIWSVYWFELTFGYDFNKWGVYPRTLLGLRGVLFSPFIHSTVDHLYSNTLPLMILSAALFYFYEKISWKVLLYGVLFSGFLTWVIGRSSYHIGASGIIYVLVSFLFFKGVFAGNRRLIALSLVVVFAYGSMFWYMFPIEDRISWEGHLSGFISGLLLAIYFRSAVLPKEKYTWENEDYNESNDPFLRQFDENGNFIPYSELQTLEEKEMDTPEEIEQSPKNTQGRSDEFKIIYHYKPSSTDKRGS</sequence>
<dbReference type="Pfam" id="PF01694">
    <property type="entry name" value="Rhomboid"/>
    <property type="match status" value="1"/>
</dbReference>
<dbReference type="STRING" id="555500.I215_12273"/>
<evidence type="ECO:0000259" key="7">
    <source>
        <dbReference type="Pfam" id="PF01694"/>
    </source>
</evidence>
<keyword evidence="3 6" id="KW-1133">Transmembrane helix</keyword>
<evidence type="ECO:0000256" key="4">
    <source>
        <dbReference type="ARBA" id="ARBA00023136"/>
    </source>
</evidence>
<evidence type="ECO:0000256" key="6">
    <source>
        <dbReference type="SAM" id="Phobius"/>
    </source>
</evidence>
<dbReference type="InterPro" id="IPR050925">
    <property type="entry name" value="Rhomboid_protease_S54"/>
</dbReference>
<dbReference type="InterPro" id="IPR022764">
    <property type="entry name" value="Peptidase_S54_rhomboid_dom"/>
</dbReference>